<dbReference type="InterPro" id="IPR010255">
    <property type="entry name" value="Haem_peroxidase_sf"/>
</dbReference>
<dbReference type="InterPro" id="IPR019794">
    <property type="entry name" value="Peroxidases_AS"/>
</dbReference>
<dbReference type="PANTHER" id="PTHR31356:SF66">
    <property type="entry name" value="CATALASE-PEROXIDASE"/>
    <property type="match status" value="1"/>
</dbReference>
<dbReference type="InterPro" id="IPR044831">
    <property type="entry name" value="Ccp1-like"/>
</dbReference>
<dbReference type="PROSITE" id="PS00436">
    <property type="entry name" value="PEROXIDASE_2"/>
    <property type="match status" value="1"/>
</dbReference>
<dbReference type="EMBL" id="CP031035">
    <property type="protein sequence ID" value="QDZ19010.1"/>
    <property type="molecule type" value="Genomic_DNA"/>
</dbReference>
<dbReference type="GO" id="GO:0016688">
    <property type="term" value="F:L-ascorbate peroxidase activity"/>
    <property type="evidence" value="ECO:0007669"/>
    <property type="project" value="UniProtKB-EC"/>
</dbReference>
<evidence type="ECO:0000313" key="10">
    <source>
        <dbReference type="EMBL" id="QDZ19010.1"/>
    </source>
</evidence>
<accession>A0A5B8MI17</accession>
<dbReference type="Pfam" id="PF00141">
    <property type="entry name" value="peroxidase"/>
    <property type="match status" value="1"/>
</dbReference>
<dbReference type="OrthoDB" id="2859658at2759"/>
<dbReference type="InterPro" id="IPR002207">
    <property type="entry name" value="Peroxidase_I"/>
</dbReference>
<dbReference type="GO" id="GO:0034599">
    <property type="term" value="P:cellular response to oxidative stress"/>
    <property type="evidence" value="ECO:0007669"/>
    <property type="project" value="InterPro"/>
</dbReference>
<dbReference type="PROSITE" id="PS50873">
    <property type="entry name" value="PEROXIDASE_4"/>
    <property type="match status" value="1"/>
</dbReference>
<keyword evidence="8" id="KW-0408">Iron</keyword>
<dbReference type="PRINTS" id="PR00458">
    <property type="entry name" value="PEROXIDASE"/>
</dbReference>
<comment type="cofactor">
    <cofactor evidence="1">
        <name>heme b</name>
        <dbReference type="ChEBI" id="CHEBI:60344"/>
    </cofactor>
</comment>
<evidence type="ECO:0000256" key="7">
    <source>
        <dbReference type="ARBA" id="ARBA00023002"/>
    </source>
</evidence>
<name>A0A5B8MI17_9CHLO</name>
<feature type="domain" description="Plant heme peroxidase family profile" evidence="9">
    <location>
        <begin position="69"/>
        <end position="291"/>
    </location>
</feature>
<dbReference type="GO" id="GO:0020037">
    <property type="term" value="F:heme binding"/>
    <property type="evidence" value="ECO:0007669"/>
    <property type="project" value="InterPro"/>
</dbReference>
<organism evidence="10 11">
    <name type="scientific">Chloropicon primus</name>
    <dbReference type="NCBI Taxonomy" id="1764295"/>
    <lineage>
        <taxon>Eukaryota</taxon>
        <taxon>Viridiplantae</taxon>
        <taxon>Chlorophyta</taxon>
        <taxon>Chloropicophyceae</taxon>
        <taxon>Chloropicales</taxon>
        <taxon>Chloropicaceae</taxon>
        <taxon>Chloropicon</taxon>
    </lineage>
</organism>
<evidence type="ECO:0000256" key="1">
    <source>
        <dbReference type="ARBA" id="ARBA00001970"/>
    </source>
</evidence>
<dbReference type="GO" id="GO:0046872">
    <property type="term" value="F:metal ion binding"/>
    <property type="evidence" value="ECO:0007669"/>
    <property type="project" value="UniProtKB-KW"/>
</dbReference>
<dbReference type="AlphaFoldDB" id="A0A5B8MI17"/>
<evidence type="ECO:0000256" key="5">
    <source>
        <dbReference type="ARBA" id="ARBA00022617"/>
    </source>
</evidence>
<evidence type="ECO:0000259" key="9">
    <source>
        <dbReference type="PROSITE" id="PS50873"/>
    </source>
</evidence>
<dbReference type="PANTHER" id="PTHR31356">
    <property type="entry name" value="THYLAKOID LUMENAL 29 KDA PROTEIN, CHLOROPLASTIC-RELATED"/>
    <property type="match status" value="1"/>
</dbReference>
<evidence type="ECO:0000256" key="4">
    <source>
        <dbReference type="ARBA" id="ARBA00022559"/>
    </source>
</evidence>
<gene>
    <name evidence="10" type="ORF">A3770_02p15280</name>
</gene>
<evidence type="ECO:0000256" key="8">
    <source>
        <dbReference type="ARBA" id="ARBA00023004"/>
    </source>
</evidence>
<dbReference type="Proteomes" id="UP000316726">
    <property type="component" value="Chromosome 2"/>
</dbReference>
<evidence type="ECO:0000256" key="2">
    <source>
        <dbReference type="ARBA" id="ARBA00006873"/>
    </source>
</evidence>
<dbReference type="GO" id="GO:0000302">
    <property type="term" value="P:response to reactive oxygen species"/>
    <property type="evidence" value="ECO:0007669"/>
    <property type="project" value="TreeGrafter"/>
</dbReference>
<keyword evidence="7" id="KW-0560">Oxidoreductase</keyword>
<dbReference type="Gene3D" id="1.10.520.10">
    <property type="match status" value="1"/>
</dbReference>
<evidence type="ECO:0000313" key="11">
    <source>
        <dbReference type="Proteomes" id="UP000316726"/>
    </source>
</evidence>
<proteinExistence type="inferred from homology"/>
<dbReference type="STRING" id="1764295.A0A5B8MI17"/>
<dbReference type="EC" id="1.11.1.11" evidence="3"/>
<sequence length="291" mass="31767">MKSQARDSLRRCFEDCKSLVREKNCAPIMVRLAWHECGNYDRYEGDGGSVGSIRFEKELDHAANAGLGSALELLAPLKERYADVSHADLIQMASAASIEVSGGPKIPMRYGRVDAASDEAVPPEGRLPDGEAPFHQADGPCPGEVSEDASAAAHLRRVFSRMGFDDRDVVALSGAHTIGRAYKERSGLPSKDATKYTDQGPGRPGGMSWTKSWLTFDNSYFKVLVDASQGKEDEDLFRMSTDAVLLEDEGFSPHCHEFARDQEAFFVAYAAAHAKLSELGAHFVPPEGIRL</sequence>
<keyword evidence="4 10" id="KW-0575">Peroxidase</keyword>
<dbReference type="PRINTS" id="PR00459">
    <property type="entry name" value="ASPEROXIDASE"/>
</dbReference>
<dbReference type="Gene3D" id="1.10.420.10">
    <property type="entry name" value="Peroxidase, domain 2"/>
    <property type="match status" value="1"/>
</dbReference>
<reference evidence="10 11" key="1">
    <citation type="submission" date="2018-07" db="EMBL/GenBank/DDBJ databases">
        <title>The complete nuclear genome of the prasinophyte Chloropicon primus (CCMP1205).</title>
        <authorList>
            <person name="Pombert J.-F."/>
            <person name="Otis C."/>
            <person name="Turmel M."/>
            <person name="Lemieux C."/>
        </authorList>
    </citation>
    <scope>NUCLEOTIDE SEQUENCE [LARGE SCALE GENOMIC DNA]</scope>
    <source>
        <strain evidence="10 11">CCMP1205</strain>
    </source>
</reference>
<evidence type="ECO:0000256" key="6">
    <source>
        <dbReference type="ARBA" id="ARBA00022723"/>
    </source>
</evidence>
<dbReference type="InterPro" id="IPR002016">
    <property type="entry name" value="Haem_peroxidase"/>
</dbReference>
<dbReference type="InterPro" id="IPR019793">
    <property type="entry name" value="Peroxidases_heam-ligand_BS"/>
</dbReference>
<keyword evidence="5" id="KW-0349">Heme</keyword>
<protein>
    <recommendedName>
        <fullName evidence="3">L-ascorbate peroxidase</fullName>
        <ecNumber evidence="3">1.11.1.11</ecNumber>
    </recommendedName>
</protein>
<comment type="similarity">
    <text evidence="2">Belongs to the peroxidase family. Ascorbate peroxidase subfamily.</text>
</comment>
<keyword evidence="6" id="KW-0479">Metal-binding</keyword>
<keyword evidence="11" id="KW-1185">Reference proteome</keyword>
<evidence type="ECO:0000256" key="3">
    <source>
        <dbReference type="ARBA" id="ARBA00012940"/>
    </source>
</evidence>
<dbReference type="GO" id="GO:0042744">
    <property type="term" value="P:hydrogen peroxide catabolic process"/>
    <property type="evidence" value="ECO:0007669"/>
    <property type="project" value="TreeGrafter"/>
</dbReference>
<dbReference type="SUPFAM" id="SSF48113">
    <property type="entry name" value="Heme-dependent peroxidases"/>
    <property type="match status" value="1"/>
</dbReference>
<dbReference type="PROSITE" id="PS00435">
    <property type="entry name" value="PEROXIDASE_1"/>
    <property type="match status" value="1"/>
</dbReference>